<dbReference type="SMART" id="SM00360">
    <property type="entry name" value="RRM"/>
    <property type="match status" value="3"/>
</dbReference>
<protein>
    <submittedName>
        <fullName evidence="7">Phosphatidylinositol-3-phosphatase SAC1, variant 2</fullName>
    </submittedName>
</protein>
<dbReference type="NCBIfam" id="TIGR01622">
    <property type="entry name" value="SF-CC1"/>
    <property type="match status" value="1"/>
</dbReference>
<evidence type="ECO:0000256" key="1">
    <source>
        <dbReference type="ARBA" id="ARBA00022553"/>
    </source>
</evidence>
<evidence type="ECO:0000256" key="3">
    <source>
        <dbReference type="ARBA" id="ARBA00022884"/>
    </source>
</evidence>
<dbReference type="InterPro" id="IPR000504">
    <property type="entry name" value="RRM_dom"/>
</dbReference>
<feature type="domain" description="RRM" evidence="6">
    <location>
        <begin position="390"/>
        <end position="473"/>
    </location>
</feature>
<feature type="domain" description="RRM" evidence="6">
    <location>
        <begin position="150"/>
        <end position="227"/>
    </location>
</feature>
<organism evidence="7 8">
    <name type="scientific">Basidiobolus ranarum</name>
    <dbReference type="NCBI Taxonomy" id="34480"/>
    <lineage>
        <taxon>Eukaryota</taxon>
        <taxon>Fungi</taxon>
        <taxon>Fungi incertae sedis</taxon>
        <taxon>Zoopagomycota</taxon>
        <taxon>Entomophthoromycotina</taxon>
        <taxon>Basidiobolomycetes</taxon>
        <taxon>Basidiobolales</taxon>
        <taxon>Basidiobolaceae</taxon>
        <taxon>Basidiobolus</taxon>
    </lineage>
</organism>
<dbReference type="Pfam" id="PF00076">
    <property type="entry name" value="RRM_1"/>
    <property type="match status" value="3"/>
</dbReference>
<feature type="compositionally biased region" description="Basic residues" evidence="5">
    <location>
        <begin position="48"/>
        <end position="74"/>
    </location>
</feature>
<dbReference type="Pfam" id="PF15519">
    <property type="entry name" value="RBM39linker"/>
    <property type="match status" value="1"/>
</dbReference>
<keyword evidence="2" id="KW-0677">Repeat</keyword>
<dbReference type="CDD" id="cd12283">
    <property type="entry name" value="RRM1_RBM39_like"/>
    <property type="match status" value="1"/>
</dbReference>
<dbReference type="SUPFAM" id="SSF54928">
    <property type="entry name" value="RNA-binding domain, RBD"/>
    <property type="match status" value="2"/>
</dbReference>
<dbReference type="InterPro" id="IPR003954">
    <property type="entry name" value="RRM_euk-type"/>
</dbReference>
<evidence type="ECO:0000256" key="2">
    <source>
        <dbReference type="ARBA" id="ARBA00022737"/>
    </source>
</evidence>
<gene>
    <name evidence="7" type="primary">rsd1</name>
    <name evidence="7" type="ORF">K7432_001925</name>
</gene>
<evidence type="ECO:0000313" key="7">
    <source>
        <dbReference type="EMBL" id="KAK9727347.1"/>
    </source>
</evidence>
<feature type="compositionally biased region" description="Basic and acidic residues" evidence="5">
    <location>
        <begin position="25"/>
        <end position="47"/>
    </location>
</feature>
<keyword evidence="8" id="KW-1185">Reference proteome</keyword>
<evidence type="ECO:0000256" key="4">
    <source>
        <dbReference type="PROSITE-ProRule" id="PRU00176"/>
    </source>
</evidence>
<reference evidence="7 8" key="1">
    <citation type="submission" date="2023-04" db="EMBL/GenBank/DDBJ databases">
        <title>Genome of Basidiobolus ranarum AG-B5.</title>
        <authorList>
            <person name="Stajich J.E."/>
            <person name="Carter-House D."/>
            <person name="Gryganskyi A."/>
        </authorList>
    </citation>
    <scope>NUCLEOTIDE SEQUENCE [LARGE SCALE GENOMIC DNA]</scope>
    <source>
        <strain evidence="7 8">AG-B5</strain>
    </source>
</reference>
<feature type="region of interest" description="Disordered" evidence="5">
    <location>
        <begin position="1"/>
        <end position="147"/>
    </location>
</feature>
<dbReference type="InterPro" id="IPR035979">
    <property type="entry name" value="RBD_domain_sf"/>
</dbReference>
<sequence length="486" mass="55592">MADDLDVEALLEAPFMEKSQTILNGKEDKAKDSSREEKKRTDRSRSSERRRRHRSSSRDRHSSRRHSRREHRSRSREPSRGRDRDRRRRSRSRDRERKYSPSNSRSKRDGDRRRSEDRERRSRSPVKSRSSSRLVRSPSPPVSEADRDRRTVFVMQLAARLRHREFLDFFSTAGRVREAKIVADRNSRRSKGVGYVEYYHEDSVPQALALTGQKLLGIPVIVQPSEAEKNRLAAQQEAAASADVVYHRLYIGSVHFNLTEDDLRQVFEPFGPLDFVNLHRDPETGRSKGFAFIQYKNTEDAKHALEKMNGFELAGRTIKVGLVTDKGSNINYNLDDGDVGGLTLTSQSRVELMQKLARDSGLPTQSQQDSPASSSISSGPQIVPVVMPSRTVLLKNMFNPDEETEPNWQNDLREDIAEECSKYGKIVHIELEPDSLGEVYMKFDSIDSAQSAISSLNGRWFAARQISAVFVPEMLYNVRFPRAANL</sequence>
<feature type="compositionally biased region" description="Low complexity" evidence="5">
    <location>
        <begin position="363"/>
        <end position="380"/>
    </location>
</feature>
<dbReference type="Proteomes" id="UP001479436">
    <property type="component" value="Unassembled WGS sequence"/>
</dbReference>
<feature type="compositionally biased region" description="Basic and acidic residues" evidence="5">
    <location>
        <begin position="106"/>
        <end position="122"/>
    </location>
</feature>
<dbReference type="Gene3D" id="3.30.70.330">
    <property type="match status" value="3"/>
</dbReference>
<dbReference type="InterPro" id="IPR006509">
    <property type="entry name" value="RBM39_SF"/>
</dbReference>
<keyword evidence="3 4" id="KW-0694">RNA-binding</keyword>
<comment type="caution">
    <text evidence="7">The sequence shown here is derived from an EMBL/GenBank/DDBJ whole genome shotgun (WGS) entry which is preliminary data.</text>
</comment>
<feature type="region of interest" description="Disordered" evidence="5">
    <location>
        <begin position="358"/>
        <end position="380"/>
    </location>
</feature>
<dbReference type="CDD" id="cd12285">
    <property type="entry name" value="RRM3_RBM39_like"/>
    <property type="match status" value="1"/>
</dbReference>
<evidence type="ECO:0000259" key="6">
    <source>
        <dbReference type="PROSITE" id="PS50102"/>
    </source>
</evidence>
<accession>A0ABR2W910</accession>
<feature type="compositionally biased region" description="Low complexity" evidence="5">
    <location>
        <begin position="127"/>
        <end position="137"/>
    </location>
</feature>
<dbReference type="PROSITE" id="PS50102">
    <property type="entry name" value="RRM"/>
    <property type="match status" value="3"/>
</dbReference>
<dbReference type="PANTHER" id="PTHR48036">
    <property type="entry name" value="SPLICING FACTOR (PAD-1), PUTATIVE (AFU_ORTHOLOGUE AFUA_1G15810)-RELATED"/>
    <property type="match status" value="1"/>
</dbReference>
<feature type="domain" description="RRM" evidence="6">
    <location>
        <begin position="247"/>
        <end position="325"/>
    </location>
</feature>
<feature type="compositionally biased region" description="Basic and acidic residues" evidence="5">
    <location>
        <begin position="75"/>
        <end position="84"/>
    </location>
</feature>
<dbReference type="SMART" id="SM00361">
    <property type="entry name" value="RRM_1"/>
    <property type="match status" value="2"/>
</dbReference>
<name>A0ABR2W910_9FUNG</name>
<proteinExistence type="predicted"/>
<dbReference type="EMBL" id="JASJQH010006923">
    <property type="protein sequence ID" value="KAK9727347.1"/>
    <property type="molecule type" value="Genomic_DNA"/>
</dbReference>
<dbReference type="CDD" id="cd12284">
    <property type="entry name" value="RRM2_RBM23_RBM39"/>
    <property type="match status" value="1"/>
</dbReference>
<keyword evidence="1" id="KW-0597">Phosphoprotein</keyword>
<evidence type="ECO:0000313" key="8">
    <source>
        <dbReference type="Proteomes" id="UP001479436"/>
    </source>
</evidence>
<dbReference type="InterPro" id="IPR029123">
    <property type="entry name" value="RBM39_linker"/>
</dbReference>
<dbReference type="InterPro" id="IPR012677">
    <property type="entry name" value="Nucleotide-bd_a/b_plait_sf"/>
</dbReference>
<evidence type="ECO:0000256" key="5">
    <source>
        <dbReference type="SAM" id="MobiDB-lite"/>
    </source>
</evidence>